<dbReference type="RefSeq" id="XP_033444798.1">
    <property type="nucleotide sequence ID" value="XM_033586928.1"/>
</dbReference>
<dbReference type="InterPro" id="IPR019240">
    <property type="entry name" value="DUF2196"/>
</dbReference>
<dbReference type="GeneID" id="54344574"/>
<feature type="region of interest" description="Disordered" evidence="1">
    <location>
        <begin position="110"/>
        <end position="138"/>
    </location>
</feature>
<dbReference type="EMBL" id="ML978992">
    <property type="protein sequence ID" value="KAF1924545.1"/>
    <property type="molecule type" value="Genomic_DNA"/>
</dbReference>
<gene>
    <name evidence="2" type="ORF">M421DRAFT_103682</name>
</gene>
<reference evidence="2" key="1">
    <citation type="journal article" date="2020" name="Stud. Mycol.">
        <title>101 Dothideomycetes genomes: a test case for predicting lifestyles and emergence of pathogens.</title>
        <authorList>
            <person name="Haridas S."/>
            <person name="Albert R."/>
            <person name="Binder M."/>
            <person name="Bloem J."/>
            <person name="Labutti K."/>
            <person name="Salamov A."/>
            <person name="Andreopoulos B."/>
            <person name="Baker S."/>
            <person name="Barry K."/>
            <person name="Bills G."/>
            <person name="Bluhm B."/>
            <person name="Cannon C."/>
            <person name="Castanera R."/>
            <person name="Culley D."/>
            <person name="Daum C."/>
            <person name="Ezra D."/>
            <person name="Gonzalez J."/>
            <person name="Henrissat B."/>
            <person name="Kuo A."/>
            <person name="Liang C."/>
            <person name="Lipzen A."/>
            <person name="Lutzoni F."/>
            <person name="Magnuson J."/>
            <person name="Mondo S."/>
            <person name="Nolan M."/>
            <person name="Ohm R."/>
            <person name="Pangilinan J."/>
            <person name="Park H.-J."/>
            <person name="Ramirez L."/>
            <person name="Alfaro M."/>
            <person name="Sun H."/>
            <person name="Tritt A."/>
            <person name="Yoshinaga Y."/>
            <person name="Zwiers L.-H."/>
            <person name="Turgeon B."/>
            <person name="Goodwin S."/>
            <person name="Spatafora J."/>
            <person name="Crous P."/>
            <person name="Grigoriev I."/>
        </authorList>
    </citation>
    <scope>NUCLEOTIDE SEQUENCE</scope>
    <source>
        <strain evidence="2">CBS 183.55</strain>
    </source>
</reference>
<protein>
    <recommendedName>
        <fullName evidence="4">UBZ4-type domain-containing protein</fullName>
    </recommendedName>
</protein>
<dbReference type="OrthoDB" id="20105at2759"/>
<dbReference type="Pfam" id="PF09962">
    <property type="entry name" value="DUF2196"/>
    <property type="match status" value="1"/>
</dbReference>
<feature type="compositionally biased region" description="Low complexity" evidence="1">
    <location>
        <begin position="120"/>
        <end position="129"/>
    </location>
</feature>
<accession>A0A6A5R8L2</accession>
<organism evidence="2 3">
    <name type="scientific">Didymella exigua CBS 183.55</name>
    <dbReference type="NCBI Taxonomy" id="1150837"/>
    <lineage>
        <taxon>Eukaryota</taxon>
        <taxon>Fungi</taxon>
        <taxon>Dikarya</taxon>
        <taxon>Ascomycota</taxon>
        <taxon>Pezizomycotina</taxon>
        <taxon>Dothideomycetes</taxon>
        <taxon>Pleosporomycetidae</taxon>
        <taxon>Pleosporales</taxon>
        <taxon>Pleosporineae</taxon>
        <taxon>Didymellaceae</taxon>
        <taxon>Didymella</taxon>
    </lineage>
</organism>
<sequence length="216" mass="23284">MQRGRGQPNRRSRGGRGSGRGSHADTDSARPPRPRPAYTSVPLIRAIHPGGGVSIILKEDQQSGHQVKGIVADLLTRGDHPRGVKVRLRDGRVGRVQGLVSEAEGLEGEGIVGGPGATLGRNGEGATNAGGRGRRGGRMERDIREDDEYLYDNRASNQDYGLFAALEEADKQHERSRAGLPLGQLALEKLAVCPVCYKFEGDEDSVAHHVEQHFAE</sequence>
<evidence type="ECO:0000313" key="3">
    <source>
        <dbReference type="Proteomes" id="UP000800082"/>
    </source>
</evidence>
<dbReference type="AlphaFoldDB" id="A0A6A5R8L2"/>
<evidence type="ECO:0000256" key="1">
    <source>
        <dbReference type="SAM" id="MobiDB-lite"/>
    </source>
</evidence>
<evidence type="ECO:0008006" key="4">
    <source>
        <dbReference type="Google" id="ProtNLM"/>
    </source>
</evidence>
<keyword evidence="3" id="KW-1185">Reference proteome</keyword>
<name>A0A6A5R8L2_9PLEO</name>
<dbReference type="NCBIfam" id="TIGR03833">
    <property type="entry name" value="YwbE family protein"/>
    <property type="match status" value="1"/>
</dbReference>
<dbReference type="Proteomes" id="UP000800082">
    <property type="component" value="Unassembled WGS sequence"/>
</dbReference>
<proteinExistence type="predicted"/>
<evidence type="ECO:0000313" key="2">
    <source>
        <dbReference type="EMBL" id="KAF1924545.1"/>
    </source>
</evidence>
<dbReference type="PANTHER" id="PTHR40069:SF1">
    <property type="entry name" value="YWBE PROTEIN"/>
    <property type="match status" value="1"/>
</dbReference>
<dbReference type="PANTHER" id="PTHR40069">
    <property type="entry name" value="YWBE PROTEIN"/>
    <property type="match status" value="1"/>
</dbReference>
<feature type="region of interest" description="Disordered" evidence="1">
    <location>
        <begin position="1"/>
        <end position="41"/>
    </location>
</feature>